<evidence type="ECO:0000313" key="2">
    <source>
        <dbReference type="EMBL" id="KAJ9684504.1"/>
    </source>
</evidence>
<dbReference type="EMBL" id="JARBHA010000013">
    <property type="protein sequence ID" value="KAJ9684504.1"/>
    <property type="molecule type" value="Genomic_DNA"/>
</dbReference>
<dbReference type="Proteomes" id="UP001168098">
    <property type="component" value="Unassembled WGS sequence"/>
</dbReference>
<sequence length="82" mass="8376">METGDTSPQKKMKARIPPKRGSIKAKIFGILAKKVTGAASGAGLGKKKEGGTGSSGWSRRANPPCAGACNGKSQICDQDDDA</sequence>
<organism evidence="2 3">
    <name type="scientific">Vitis rotundifolia</name>
    <name type="common">Muscadine grape</name>
    <dbReference type="NCBI Taxonomy" id="103349"/>
    <lineage>
        <taxon>Eukaryota</taxon>
        <taxon>Viridiplantae</taxon>
        <taxon>Streptophyta</taxon>
        <taxon>Embryophyta</taxon>
        <taxon>Tracheophyta</taxon>
        <taxon>Spermatophyta</taxon>
        <taxon>Magnoliopsida</taxon>
        <taxon>eudicotyledons</taxon>
        <taxon>Gunneridae</taxon>
        <taxon>Pentapetalae</taxon>
        <taxon>rosids</taxon>
        <taxon>Vitales</taxon>
        <taxon>Vitaceae</taxon>
        <taxon>Viteae</taxon>
        <taxon>Vitis</taxon>
    </lineage>
</organism>
<dbReference type="PANTHER" id="PTHR37721">
    <property type="entry name" value="OS05G0464200 PROTEIN"/>
    <property type="match status" value="1"/>
</dbReference>
<keyword evidence="3" id="KW-1185">Reference proteome</keyword>
<protein>
    <submittedName>
        <fullName evidence="2">Uncharacterized protein</fullName>
    </submittedName>
</protein>
<evidence type="ECO:0000313" key="3">
    <source>
        <dbReference type="Proteomes" id="UP001168098"/>
    </source>
</evidence>
<feature type="region of interest" description="Disordered" evidence="1">
    <location>
        <begin position="39"/>
        <end position="82"/>
    </location>
</feature>
<dbReference type="AlphaFoldDB" id="A0AA39DHU7"/>
<comment type="caution">
    <text evidence="2">The sequence shown here is derived from an EMBL/GenBank/DDBJ whole genome shotgun (WGS) entry which is preliminary data.</text>
</comment>
<accession>A0AA39DHU7</accession>
<dbReference type="PANTHER" id="PTHR37721:SF1">
    <property type="entry name" value="OS05G0464200 PROTEIN"/>
    <property type="match status" value="1"/>
</dbReference>
<proteinExistence type="predicted"/>
<gene>
    <name evidence="2" type="ORF">PVL29_016802</name>
</gene>
<feature type="region of interest" description="Disordered" evidence="1">
    <location>
        <begin position="1"/>
        <end position="20"/>
    </location>
</feature>
<feature type="compositionally biased region" description="Basic residues" evidence="1">
    <location>
        <begin position="10"/>
        <end position="20"/>
    </location>
</feature>
<evidence type="ECO:0000256" key="1">
    <source>
        <dbReference type="SAM" id="MobiDB-lite"/>
    </source>
</evidence>
<reference evidence="2 3" key="1">
    <citation type="journal article" date="2023" name="BMC Biotechnol.">
        <title>Vitis rotundifolia cv Carlos genome sequencing.</title>
        <authorList>
            <person name="Huff M."/>
            <person name="Hulse-Kemp A."/>
            <person name="Scheffler B."/>
            <person name="Youngblood R."/>
            <person name="Simpson S."/>
            <person name="Babiker E."/>
            <person name="Staton M."/>
        </authorList>
    </citation>
    <scope>NUCLEOTIDE SEQUENCE [LARGE SCALE GENOMIC DNA]</scope>
    <source>
        <tissue evidence="2">Leaf</tissue>
    </source>
</reference>
<name>A0AA39DHU7_VITRO</name>